<reference evidence="2" key="1">
    <citation type="submission" date="2022-07" db="EMBL/GenBank/DDBJ databases">
        <authorList>
            <person name="Trinca V."/>
            <person name="Uliana J.V.C."/>
            <person name="Torres T.T."/>
            <person name="Ward R.J."/>
            <person name="Monesi N."/>
        </authorList>
    </citation>
    <scope>NUCLEOTIDE SEQUENCE</scope>
    <source>
        <strain evidence="2">HSMRA1968</strain>
        <tissue evidence="2">Whole embryos</tissue>
    </source>
</reference>
<gene>
    <name evidence="2" type="primary">dnc_3</name>
    <name evidence="2" type="ORF">Bhyg_11626</name>
</gene>
<feature type="region of interest" description="Disordered" evidence="1">
    <location>
        <begin position="65"/>
        <end position="85"/>
    </location>
</feature>
<feature type="region of interest" description="Disordered" evidence="1">
    <location>
        <begin position="1"/>
        <end position="47"/>
    </location>
</feature>
<evidence type="ECO:0000256" key="1">
    <source>
        <dbReference type="SAM" id="MobiDB-lite"/>
    </source>
</evidence>
<feature type="region of interest" description="Disordered" evidence="1">
    <location>
        <begin position="120"/>
        <end position="139"/>
    </location>
</feature>
<comment type="caution">
    <text evidence="2">The sequence shown here is derived from an EMBL/GenBank/DDBJ whole genome shotgun (WGS) entry which is preliminary data.</text>
</comment>
<proteinExistence type="predicted"/>
<evidence type="ECO:0000313" key="3">
    <source>
        <dbReference type="Proteomes" id="UP001151699"/>
    </source>
</evidence>
<dbReference type="Proteomes" id="UP001151699">
    <property type="component" value="Chromosome X"/>
</dbReference>
<accession>A0A9Q0MVX0</accession>
<dbReference type="AlphaFoldDB" id="A0A9Q0MVX0"/>
<organism evidence="2 3">
    <name type="scientific">Pseudolycoriella hygida</name>
    <dbReference type="NCBI Taxonomy" id="35572"/>
    <lineage>
        <taxon>Eukaryota</taxon>
        <taxon>Metazoa</taxon>
        <taxon>Ecdysozoa</taxon>
        <taxon>Arthropoda</taxon>
        <taxon>Hexapoda</taxon>
        <taxon>Insecta</taxon>
        <taxon>Pterygota</taxon>
        <taxon>Neoptera</taxon>
        <taxon>Endopterygota</taxon>
        <taxon>Diptera</taxon>
        <taxon>Nematocera</taxon>
        <taxon>Sciaroidea</taxon>
        <taxon>Sciaridae</taxon>
        <taxon>Pseudolycoriella</taxon>
    </lineage>
</organism>
<protein>
    <submittedName>
        <fullName evidence="2">cAMP-specific 3',5'-cyclic phosphodiesterase</fullName>
    </submittedName>
</protein>
<sequence length="248" mass="26533">MSVDEAPQYIVTAPGDSEEESTVSVTSRSVSHSTRSHSLQSSTSSTVVEQSSVSSSSLIQQHKAQSSANIVTSEKHVQQKSTTTKGKFQSFLQHPDSTTASHGATFLTAQQKHVRQFVRSTSAHSETGTSAITSGTKHEKCIRSASTQIDDANEQGTSCIEHTTKGLQQSSILISKSAETIEMSKLSTGIRTQLTLSGGLLAPPNRKLTILSPIHAPPGLHDMMLKRHGRSPLSPRISFPGSEADIFP</sequence>
<dbReference type="OrthoDB" id="8064278at2759"/>
<name>A0A9Q0MVX0_9DIPT</name>
<evidence type="ECO:0000313" key="2">
    <source>
        <dbReference type="EMBL" id="KAJ6638888.1"/>
    </source>
</evidence>
<keyword evidence="3" id="KW-1185">Reference proteome</keyword>
<feature type="compositionally biased region" description="Polar residues" evidence="1">
    <location>
        <begin position="120"/>
        <end position="135"/>
    </location>
</feature>
<dbReference type="EMBL" id="WJQU01000003">
    <property type="protein sequence ID" value="KAJ6638888.1"/>
    <property type="molecule type" value="Genomic_DNA"/>
</dbReference>
<feature type="compositionally biased region" description="Low complexity" evidence="1">
    <location>
        <begin position="22"/>
        <end position="47"/>
    </location>
</feature>